<proteinExistence type="predicted"/>
<evidence type="ECO:0000256" key="1">
    <source>
        <dbReference type="SAM" id="MobiDB-lite"/>
    </source>
</evidence>
<dbReference type="EMBL" id="JZWV01000400">
    <property type="protein sequence ID" value="KJY32648.1"/>
    <property type="molecule type" value="Genomic_DNA"/>
</dbReference>
<evidence type="ECO:0000313" key="2">
    <source>
        <dbReference type="EMBL" id="KJY32648.1"/>
    </source>
</evidence>
<reference evidence="2 3" key="1">
    <citation type="submission" date="2015-02" db="EMBL/GenBank/DDBJ databases">
        <authorList>
            <person name="Ju K.-S."/>
            <person name="Doroghazi J.R."/>
            <person name="Metcalf W."/>
        </authorList>
    </citation>
    <scope>NUCLEOTIDE SEQUENCE [LARGE SCALE GENOMIC DNA]</scope>
    <source>
        <strain evidence="2 3">NRRL ISP-5550</strain>
    </source>
</reference>
<evidence type="ECO:0008006" key="4">
    <source>
        <dbReference type="Google" id="ProtNLM"/>
    </source>
</evidence>
<dbReference type="RefSeq" id="WP_045948073.1">
    <property type="nucleotide sequence ID" value="NZ_JZWV01000400.1"/>
</dbReference>
<gene>
    <name evidence="2" type="ORF">VR44_15525</name>
</gene>
<keyword evidence="3" id="KW-1185">Reference proteome</keyword>
<evidence type="ECO:0000313" key="3">
    <source>
        <dbReference type="Proteomes" id="UP000033551"/>
    </source>
</evidence>
<dbReference type="AlphaFoldDB" id="A0A0F4JFW5"/>
<comment type="caution">
    <text evidence="2">The sequence shown here is derived from an EMBL/GenBank/DDBJ whole genome shotgun (WGS) entry which is preliminary data.</text>
</comment>
<dbReference type="PATRIC" id="fig|68223.7.peg.7505"/>
<accession>A0A0F4JFW5</accession>
<organism evidence="2 3">
    <name type="scientific">Streptomyces katrae</name>
    <dbReference type="NCBI Taxonomy" id="68223"/>
    <lineage>
        <taxon>Bacteria</taxon>
        <taxon>Bacillati</taxon>
        <taxon>Actinomycetota</taxon>
        <taxon>Actinomycetes</taxon>
        <taxon>Kitasatosporales</taxon>
        <taxon>Streptomycetaceae</taxon>
        <taxon>Streptomyces</taxon>
    </lineage>
</organism>
<dbReference type="Proteomes" id="UP000033551">
    <property type="component" value="Unassembled WGS sequence"/>
</dbReference>
<feature type="region of interest" description="Disordered" evidence="1">
    <location>
        <begin position="75"/>
        <end position="96"/>
    </location>
</feature>
<protein>
    <recommendedName>
        <fullName evidence="4">CopG family transcriptional regulator</fullName>
    </recommendedName>
</protein>
<dbReference type="OrthoDB" id="3538901at2"/>
<name>A0A0F4JFW5_9ACTN</name>
<sequence>MATKKVTITLPDEVLEYIKATVDDRGVSAYVTAAVEHRVAMDKLRKLSDLLDEEYGPLTDEELRAADARLDAMDAWHEGRQEEAEEVDPLAGKAAA</sequence>